<dbReference type="STRING" id="694573.A0A194VG88"/>
<dbReference type="EMBL" id="KN714841">
    <property type="protein sequence ID" value="KUI62889.1"/>
    <property type="molecule type" value="Genomic_DNA"/>
</dbReference>
<dbReference type="OrthoDB" id="674604at2759"/>
<protein>
    <submittedName>
        <fullName evidence="1">Uncharacterized protein</fullName>
    </submittedName>
</protein>
<dbReference type="AlphaFoldDB" id="A0A194VG88"/>
<organism evidence="1 2">
    <name type="scientific">Cytospora mali</name>
    <name type="common">Apple Valsa canker fungus</name>
    <name type="synonym">Valsa mali</name>
    <dbReference type="NCBI Taxonomy" id="578113"/>
    <lineage>
        <taxon>Eukaryota</taxon>
        <taxon>Fungi</taxon>
        <taxon>Dikarya</taxon>
        <taxon>Ascomycota</taxon>
        <taxon>Pezizomycotina</taxon>
        <taxon>Sordariomycetes</taxon>
        <taxon>Sordariomycetidae</taxon>
        <taxon>Diaporthales</taxon>
        <taxon>Cytosporaceae</taxon>
        <taxon>Cytospora</taxon>
    </lineage>
</organism>
<dbReference type="Proteomes" id="UP000078576">
    <property type="component" value="Unassembled WGS sequence"/>
</dbReference>
<name>A0A194VG88_CYTMA</name>
<accession>A0A194VG88</accession>
<sequence length="404" mass="45867">MQTSQDDKAWQIQHMLRIYKGCEVSLVFPGGIQRLVSIDEPTAWIHRAWTLQEALAPPRVEVVYKWAHGSGMYYGLYRGDINELVPGESAITPLRELLGLNNFPAATFFPLRNGPTVPFRTTIFGHPTGPSSVDRSERLPEIFIFMLKSAFPYGHETFDERAPAIWRSALFRASSRPVDMVFSIMGLFGVTLDLRAFRPDDRLGATAALMRAILERPEGRASWLSIAPYLPPHPQLSTFPIFPRTSVEGQVELELDFAPETGYLCISRQTIRVHPLQGERANEGHHVHLDRATSEPPRCCVDIWAVNGTGWRFYDAIPCNSDAPQGTRLEPEAFAVLVGFHNEFSWTGLWEGPRFLSVMLIREHAPGRYHVESYFELSERLERWVKTWEKRELRIGGPSAIRAV</sequence>
<evidence type="ECO:0000313" key="1">
    <source>
        <dbReference type="EMBL" id="KUI62889.1"/>
    </source>
</evidence>
<reference evidence="2" key="1">
    <citation type="submission" date="2014-12" db="EMBL/GenBank/DDBJ databases">
        <title>Genome Sequence of Valsa Canker Pathogens Uncovers a Specific Adaption of Colonization on Woody Bark.</title>
        <authorList>
            <person name="Yin Z."/>
            <person name="Liu H."/>
            <person name="Gao X."/>
            <person name="Li Z."/>
            <person name="Song N."/>
            <person name="Ke X."/>
            <person name="Dai Q."/>
            <person name="Wu Y."/>
            <person name="Sun Y."/>
            <person name="Xu J.-R."/>
            <person name="Kang Z.K."/>
            <person name="Wang L."/>
            <person name="Huang L."/>
        </authorList>
    </citation>
    <scope>NUCLEOTIDE SEQUENCE [LARGE SCALE GENOMIC DNA]</scope>
    <source>
        <strain evidence="2">SXYL134</strain>
    </source>
</reference>
<gene>
    <name evidence="1" type="ORF">VP1G_10008</name>
</gene>
<keyword evidence="2" id="KW-1185">Reference proteome</keyword>
<evidence type="ECO:0000313" key="2">
    <source>
        <dbReference type="Proteomes" id="UP000078576"/>
    </source>
</evidence>
<proteinExistence type="predicted"/>